<evidence type="ECO:0000313" key="2">
    <source>
        <dbReference type="Proteomes" id="UP000721236"/>
    </source>
</evidence>
<protein>
    <recommendedName>
        <fullName evidence="3">Transposase</fullName>
    </recommendedName>
</protein>
<proteinExistence type="predicted"/>
<organism evidence="1 2">
    <name type="scientific">Cupriavidus respiraculi</name>
    <dbReference type="NCBI Taxonomy" id="195930"/>
    <lineage>
        <taxon>Bacteria</taxon>
        <taxon>Pseudomonadati</taxon>
        <taxon>Pseudomonadota</taxon>
        <taxon>Betaproteobacteria</taxon>
        <taxon>Burkholderiales</taxon>
        <taxon>Burkholderiaceae</taxon>
        <taxon>Cupriavidus</taxon>
    </lineage>
</organism>
<comment type="caution">
    <text evidence="1">The sequence shown here is derived from an EMBL/GenBank/DDBJ whole genome shotgun (WGS) entry which is preliminary data.</text>
</comment>
<reference evidence="1 2" key="1">
    <citation type="submission" date="2021-08" db="EMBL/GenBank/DDBJ databases">
        <authorList>
            <person name="Peeters C."/>
        </authorList>
    </citation>
    <scope>NUCLEOTIDE SEQUENCE [LARGE SCALE GENOMIC DNA]</scope>
    <source>
        <strain evidence="1 2">LMG 21510</strain>
    </source>
</reference>
<dbReference type="Proteomes" id="UP000721236">
    <property type="component" value="Unassembled WGS sequence"/>
</dbReference>
<keyword evidence="2" id="KW-1185">Reference proteome</keyword>
<sequence length="48" mass="5327">MPTRGAKWNGAPQQLDRVSQWAESLCKRLAHALVRQMVRGALNALLAL</sequence>
<dbReference type="EMBL" id="CAJZAH010000010">
    <property type="protein sequence ID" value="CAG9184102.1"/>
    <property type="molecule type" value="Genomic_DNA"/>
</dbReference>
<name>A0ABN7ZIU2_9BURK</name>
<gene>
    <name evidence="1" type="ORF">LMG21510_05024</name>
</gene>
<evidence type="ECO:0000313" key="1">
    <source>
        <dbReference type="EMBL" id="CAG9184102.1"/>
    </source>
</evidence>
<accession>A0ABN7ZIU2</accession>
<evidence type="ECO:0008006" key="3">
    <source>
        <dbReference type="Google" id="ProtNLM"/>
    </source>
</evidence>